<dbReference type="GeneID" id="10360552"/>
<evidence type="ECO:0000256" key="1">
    <source>
        <dbReference type="SAM" id="Phobius"/>
    </source>
</evidence>
<evidence type="ECO:0000313" key="3">
    <source>
        <dbReference type="Proteomes" id="UP000008138"/>
    </source>
</evidence>
<dbReference type="HOGENOM" id="CLU_2191125_0_0_2"/>
<keyword evidence="1" id="KW-0472">Membrane</keyword>
<feature type="transmembrane region" description="Helical" evidence="1">
    <location>
        <begin position="86"/>
        <end position="106"/>
    </location>
</feature>
<gene>
    <name evidence="2" type="ordered locus">TUZN_1022</name>
</gene>
<dbReference type="EMBL" id="CP002590">
    <property type="protein sequence ID" value="AEA12503.1"/>
    <property type="molecule type" value="Genomic_DNA"/>
</dbReference>
<keyword evidence="3" id="KW-1185">Reference proteome</keyword>
<organism evidence="2 3">
    <name type="scientific">Thermoproteus uzoniensis (strain 768-20)</name>
    <dbReference type="NCBI Taxonomy" id="999630"/>
    <lineage>
        <taxon>Archaea</taxon>
        <taxon>Thermoproteota</taxon>
        <taxon>Thermoprotei</taxon>
        <taxon>Thermoproteales</taxon>
        <taxon>Thermoproteaceae</taxon>
        <taxon>Thermoproteus</taxon>
    </lineage>
</organism>
<dbReference type="STRING" id="999630.TUZN_1022"/>
<dbReference type="eggNOG" id="arCOG05510">
    <property type="taxonomic scope" value="Archaea"/>
</dbReference>
<keyword evidence="1" id="KW-0812">Transmembrane</keyword>
<dbReference type="AlphaFoldDB" id="F2L6A7"/>
<dbReference type="RefSeq" id="WP_013679839.1">
    <property type="nucleotide sequence ID" value="NC_015315.1"/>
</dbReference>
<proteinExistence type="predicted"/>
<sequence>MRRALAAMLALLSAGYVAVNFVGLPEALVAENLAFAAVYAALAAAIWRGGGPPAYAVLLAAAAFNAGRVSEVIWSPAVGLGPLAAQHLPLLAYLAVVAVLAAVQIARSGR</sequence>
<keyword evidence="1" id="KW-1133">Transmembrane helix</keyword>
<evidence type="ECO:0000313" key="2">
    <source>
        <dbReference type="EMBL" id="AEA12503.1"/>
    </source>
</evidence>
<accession>F2L6A7</accession>
<protein>
    <submittedName>
        <fullName evidence="2">Uncharacterized protein</fullName>
    </submittedName>
</protein>
<reference key="2">
    <citation type="submission" date="2011-03" db="EMBL/GenBank/DDBJ databases">
        <title>Complete genome sequence of the thermoacidophilic crenarchaeon Thermoproteus uzoniensis 768-20.</title>
        <authorList>
            <person name="Mardanov A.V."/>
            <person name="Gumerov V.M."/>
            <person name="Beletsky A.V."/>
            <person name="Prokofeva M.I."/>
            <person name="Bonch-Osmolovskaya E.A."/>
            <person name="Ravin N.V."/>
            <person name="Skryabin K.G."/>
        </authorList>
    </citation>
    <scope>NUCLEOTIDE SEQUENCE</scope>
    <source>
        <strain>768-20</strain>
    </source>
</reference>
<name>F2L6A7_THEU7</name>
<dbReference type="KEGG" id="tuz:TUZN_1022"/>
<dbReference type="Proteomes" id="UP000008138">
    <property type="component" value="Chromosome"/>
</dbReference>
<reference evidence="2 3" key="1">
    <citation type="journal article" date="2011" name="J. Bacteriol.">
        <title>Complete genome sequence of the thermoacidophilic crenarchaeon Thermoproteus uzoniensis 768-20.</title>
        <authorList>
            <person name="Mardanov A.V."/>
            <person name="Gumerov V.M."/>
            <person name="Beletsky A.V."/>
            <person name="Prokofeva M.I."/>
            <person name="Bonch-Osmolovskaya E.A."/>
            <person name="Ravin N.V."/>
            <person name="Skryabin K.G."/>
        </authorList>
    </citation>
    <scope>NUCLEOTIDE SEQUENCE [LARGE SCALE GENOMIC DNA]</scope>
    <source>
        <strain evidence="2 3">768-20</strain>
    </source>
</reference>